<name>A0AAN6YPW4_9PEZI</name>
<comment type="caution">
    <text evidence="2">The sequence shown here is derived from an EMBL/GenBank/DDBJ whole genome shotgun (WGS) entry which is preliminary data.</text>
</comment>
<evidence type="ECO:0000313" key="2">
    <source>
        <dbReference type="EMBL" id="KAK4222480.1"/>
    </source>
</evidence>
<proteinExistence type="predicted"/>
<keyword evidence="1" id="KW-1133">Transmembrane helix</keyword>
<keyword evidence="3" id="KW-1185">Reference proteome</keyword>
<reference evidence="2" key="2">
    <citation type="submission" date="2023-05" db="EMBL/GenBank/DDBJ databases">
        <authorList>
            <consortium name="Lawrence Berkeley National Laboratory"/>
            <person name="Steindorff A."/>
            <person name="Hensen N."/>
            <person name="Bonometti L."/>
            <person name="Westerberg I."/>
            <person name="Brannstrom I.O."/>
            <person name="Guillou S."/>
            <person name="Cros-Aarteil S."/>
            <person name="Calhoun S."/>
            <person name="Haridas S."/>
            <person name="Kuo A."/>
            <person name="Mondo S."/>
            <person name="Pangilinan J."/>
            <person name="Riley R."/>
            <person name="Labutti K."/>
            <person name="Andreopoulos B."/>
            <person name="Lipzen A."/>
            <person name="Chen C."/>
            <person name="Yanf M."/>
            <person name="Daum C."/>
            <person name="Ng V."/>
            <person name="Clum A."/>
            <person name="Ohm R."/>
            <person name="Martin F."/>
            <person name="Silar P."/>
            <person name="Natvig D."/>
            <person name="Lalanne C."/>
            <person name="Gautier V."/>
            <person name="Ament-Velasquez S.L."/>
            <person name="Kruys A."/>
            <person name="Hutchinson M.I."/>
            <person name="Powell A.J."/>
            <person name="Barry K."/>
            <person name="Miller A.N."/>
            <person name="Grigoriev I.V."/>
            <person name="Debuchy R."/>
            <person name="Gladieux P."/>
            <person name="Thoren M.H."/>
            <person name="Johannesson H."/>
        </authorList>
    </citation>
    <scope>NUCLEOTIDE SEQUENCE</scope>
    <source>
        <strain evidence="2">CBS 990.96</strain>
    </source>
</reference>
<gene>
    <name evidence="2" type="ORF">QBC38DRAFT_375064</name>
</gene>
<dbReference type="Proteomes" id="UP001301958">
    <property type="component" value="Unassembled WGS sequence"/>
</dbReference>
<sequence length="106" mass="11955">KLIKFEGFDPKADWVKFVRPILDNFPFTHWDSRLATLHDLVKSPPPTNSLLSWVERHTSDRNVMTVATLALFLAVIFGIVSTLLGCAQLIVAWLSWRHPVSVLSTG</sequence>
<feature type="transmembrane region" description="Helical" evidence="1">
    <location>
        <begin position="66"/>
        <end position="96"/>
    </location>
</feature>
<dbReference type="AlphaFoldDB" id="A0AAN6YPW4"/>
<organism evidence="2 3">
    <name type="scientific">Podospora fimiseda</name>
    <dbReference type="NCBI Taxonomy" id="252190"/>
    <lineage>
        <taxon>Eukaryota</taxon>
        <taxon>Fungi</taxon>
        <taxon>Dikarya</taxon>
        <taxon>Ascomycota</taxon>
        <taxon>Pezizomycotina</taxon>
        <taxon>Sordariomycetes</taxon>
        <taxon>Sordariomycetidae</taxon>
        <taxon>Sordariales</taxon>
        <taxon>Podosporaceae</taxon>
        <taxon>Podospora</taxon>
    </lineage>
</organism>
<protein>
    <submittedName>
        <fullName evidence="2">Uncharacterized protein</fullName>
    </submittedName>
</protein>
<evidence type="ECO:0000256" key="1">
    <source>
        <dbReference type="SAM" id="Phobius"/>
    </source>
</evidence>
<dbReference type="EMBL" id="MU865470">
    <property type="protein sequence ID" value="KAK4222480.1"/>
    <property type="molecule type" value="Genomic_DNA"/>
</dbReference>
<accession>A0AAN6YPW4</accession>
<reference evidence="2" key="1">
    <citation type="journal article" date="2023" name="Mol. Phylogenet. Evol.">
        <title>Genome-scale phylogeny and comparative genomics of the fungal order Sordariales.</title>
        <authorList>
            <person name="Hensen N."/>
            <person name="Bonometti L."/>
            <person name="Westerberg I."/>
            <person name="Brannstrom I.O."/>
            <person name="Guillou S."/>
            <person name="Cros-Aarteil S."/>
            <person name="Calhoun S."/>
            <person name="Haridas S."/>
            <person name="Kuo A."/>
            <person name="Mondo S."/>
            <person name="Pangilinan J."/>
            <person name="Riley R."/>
            <person name="LaButti K."/>
            <person name="Andreopoulos B."/>
            <person name="Lipzen A."/>
            <person name="Chen C."/>
            <person name="Yan M."/>
            <person name="Daum C."/>
            <person name="Ng V."/>
            <person name="Clum A."/>
            <person name="Steindorff A."/>
            <person name="Ohm R.A."/>
            <person name="Martin F."/>
            <person name="Silar P."/>
            <person name="Natvig D.O."/>
            <person name="Lalanne C."/>
            <person name="Gautier V."/>
            <person name="Ament-Velasquez S.L."/>
            <person name="Kruys A."/>
            <person name="Hutchinson M.I."/>
            <person name="Powell A.J."/>
            <person name="Barry K."/>
            <person name="Miller A.N."/>
            <person name="Grigoriev I.V."/>
            <person name="Debuchy R."/>
            <person name="Gladieux P."/>
            <person name="Hiltunen Thoren M."/>
            <person name="Johannesson H."/>
        </authorList>
    </citation>
    <scope>NUCLEOTIDE SEQUENCE</scope>
    <source>
        <strain evidence="2">CBS 990.96</strain>
    </source>
</reference>
<keyword evidence="1" id="KW-0812">Transmembrane</keyword>
<evidence type="ECO:0000313" key="3">
    <source>
        <dbReference type="Proteomes" id="UP001301958"/>
    </source>
</evidence>
<keyword evidence="1" id="KW-0472">Membrane</keyword>
<feature type="non-terminal residue" evidence="2">
    <location>
        <position position="1"/>
    </location>
</feature>